<dbReference type="InterPro" id="IPR052712">
    <property type="entry name" value="Acid_resist_chaperone_HdeD"/>
</dbReference>
<dbReference type="Proteomes" id="UP000503640">
    <property type="component" value="Unassembled WGS sequence"/>
</dbReference>
<dbReference type="GO" id="GO:0005886">
    <property type="term" value="C:plasma membrane"/>
    <property type="evidence" value="ECO:0007669"/>
    <property type="project" value="TreeGrafter"/>
</dbReference>
<dbReference type="RefSeq" id="WP_176068561.1">
    <property type="nucleotide sequence ID" value="NZ_BJTG01000012.1"/>
</dbReference>
<dbReference type="InterPro" id="IPR005325">
    <property type="entry name" value="DUF308_memb"/>
</dbReference>
<keyword evidence="1" id="KW-1133">Transmembrane helix</keyword>
<feature type="transmembrane region" description="Helical" evidence="1">
    <location>
        <begin position="94"/>
        <end position="114"/>
    </location>
</feature>
<feature type="transmembrane region" description="Helical" evidence="1">
    <location>
        <begin position="151"/>
        <end position="173"/>
    </location>
</feature>
<evidence type="ECO:0000313" key="3">
    <source>
        <dbReference type="Proteomes" id="UP000503640"/>
    </source>
</evidence>
<feature type="transmembrane region" description="Helical" evidence="1">
    <location>
        <begin position="126"/>
        <end position="145"/>
    </location>
</feature>
<comment type="caution">
    <text evidence="2">The sequence shown here is derived from an EMBL/GenBank/DDBJ whole genome shotgun (WGS) entry which is preliminary data.</text>
</comment>
<protein>
    <recommendedName>
        <fullName evidence="4">HdeD family acid-resistance protein</fullName>
    </recommendedName>
</protein>
<dbReference type="EMBL" id="BJTG01000012">
    <property type="protein sequence ID" value="GEJ59250.1"/>
    <property type="molecule type" value="Genomic_DNA"/>
</dbReference>
<name>A0A7I9VSZ5_9BACT</name>
<proteinExistence type="predicted"/>
<dbReference type="PANTHER" id="PTHR34989">
    <property type="entry name" value="PROTEIN HDED"/>
    <property type="match status" value="1"/>
</dbReference>
<organism evidence="2 3">
    <name type="scientific">Anaeromyxobacter diazotrophicus</name>
    <dbReference type="NCBI Taxonomy" id="2590199"/>
    <lineage>
        <taxon>Bacteria</taxon>
        <taxon>Pseudomonadati</taxon>
        <taxon>Myxococcota</taxon>
        <taxon>Myxococcia</taxon>
        <taxon>Myxococcales</taxon>
        <taxon>Cystobacterineae</taxon>
        <taxon>Anaeromyxobacteraceae</taxon>
        <taxon>Anaeromyxobacter</taxon>
    </lineage>
</organism>
<dbReference type="Pfam" id="PF03729">
    <property type="entry name" value="DUF308"/>
    <property type="match status" value="2"/>
</dbReference>
<keyword evidence="1" id="KW-0812">Transmembrane</keyword>
<evidence type="ECO:0008006" key="4">
    <source>
        <dbReference type="Google" id="ProtNLM"/>
    </source>
</evidence>
<feature type="transmembrane region" description="Helical" evidence="1">
    <location>
        <begin position="20"/>
        <end position="48"/>
    </location>
</feature>
<feature type="transmembrane region" description="Helical" evidence="1">
    <location>
        <begin position="69"/>
        <end position="88"/>
    </location>
</feature>
<accession>A0A7I9VSZ5</accession>
<evidence type="ECO:0000313" key="2">
    <source>
        <dbReference type="EMBL" id="GEJ59250.1"/>
    </source>
</evidence>
<dbReference type="AlphaFoldDB" id="A0A7I9VSZ5"/>
<sequence length="198" mass="20796">MPVLMAIGPWWAFVVRGVAAVLFGVLTFVVPGMALLTLVFLFGAYALVEGAFNVAGAVRTDASRRQPRWVLLVEGIVSILAGFLAFFVPGLTALSLLYIIAAWSVVTGVLEVAAAIRLRRQIRGEWLMALSGALSIVFGLLVAVFPGAGALAVVFWIGAYAVVFGGLLIALGVRVRHFTRAGKKAGTGFGELAPSASH</sequence>
<dbReference type="PANTHER" id="PTHR34989:SF1">
    <property type="entry name" value="PROTEIN HDED"/>
    <property type="match status" value="1"/>
</dbReference>
<reference evidence="3" key="1">
    <citation type="journal article" date="2020" name="Appl. Environ. Microbiol.">
        <title>Diazotrophic Anaeromyxobacter Isolates from Soils.</title>
        <authorList>
            <person name="Masuda Y."/>
            <person name="Yamanaka H."/>
            <person name="Xu Z.X."/>
            <person name="Shiratori Y."/>
            <person name="Aono T."/>
            <person name="Amachi S."/>
            <person name="Senoo K."/>
            <person name="Itoh H."/>
        </authorList>
    </citation>
    <scope>NUCLEOTIDE SEQUENCE [LARGE SCALE GENOMIC DNA]</scope>
    <source>
        <strain evidence="3">R267</strain>
    </source>
</reference>
<keyword evidence="3" id="KW-1185">Reference proteome</keyword>
<evidence type="ECO:0000256" key="1">
    <source>
        <dbReference type="SAM" id="Phobius"/>
    </source>
</evidence>
<gene>
    <name evidence="2" type="ORF">AMYX_39910</name>
</gene>
<keyword evidence="1" id="KW-0472">Membrane</keyword>